<proteinExistence type="inferred from homology"/>
<dbReference type="SUPFAM" id="SSF53067">
    <property type="entry name" value="Actin-like ATPase domain"/>
    <property type="match status" value="1"/>
</dbReference>
<dbReference type="Pfam" id="PF00480">
    <property type="entry name" value="ROK"/>
    <property type="match status" value="1"/>
</dbReference>
<dbReference type="AlphaFoldDB" id="A0A916QBN5"/>
<dbReference type="InterPro" id="IPR000600">
    <property type="entry name" value="ROK"/>
</dbReference>
<dbReference type="EMBL" id="BLYI01000059">
    <property type="protein sequence ID" value="GFO86171.1"/>
    <property type="molecule type" value="Genomic_DNA"/>
</dbReference>
<comment type="caution">
    <text evidence="2">The sequence shown here is derived from an EMBL/GenBank/DDBJ whole genome shotgun (WGS) entry which is preliminary data.</text>
</comment>
<organism evidence="2 3">
    <name type="scientific">Anaerostipes butyraticus</name>
    <dbReference type="NCBI Taxonomy" id="645466"/>
    <lineage>
        <taxon>Bacteria</taxon>
        <taxon>Bacillati</taxon>
        <taxon>Bacillota</taxon>
        <taxon>Clostridia</taxon>
        <taxon>Lachnospirales</taxon>
        <taxon>Lachnospiraceae</taxon>
        <taxon>Anaerostipes</taxon>
    </lineage>
</organism>
<sequence length="298" mass="31938">MKYAAGIDVGGTNTRVALISETYEVIDRKQFSTNGENPEETLKKIRDIIHEFECPIEGIGISCPGPLDLIHGEVLTPPNLPGWHHFKLTQHLEELTGVKVYLENDANLACLAEAVTGAGKGKEYVQFLTISTGVGAGFCTGGKIYRGARGFAQEVANSILWKDGPSQGDLKKGSIESIASGTAIVTRARAEGIEAEHAGEVYEKAAAGNLKAQEIMEDAYEYLSSFLGILYGVLDPDLFVLGGSVALKIPGFIQEIEKRVRAKVYDALQDNVHIVPAVLGEDCGLIGAACLVFSSQEL</sequence>
<keyword evidence="3" id="KW-1185">Reference proteome</keyword>
<evidence type="ECO:0000256" key="1">
    <source>
        <dbReference type="ARBA" id="ARBA00006479"/>
    </source>
</evidence>
<accession>A0A916QBN5</accession>
<evidence type="ECO:0000313" key="2">
    <source>
        <dbReference type="EMBL" id="GFO86171.1"/>
    </source>
</evidence>
<dbReference type="Gene3D" id="3.30.420.40">
    <property type="match status" value="2"/>
</dbReference>
<evidence type="ECO:0000313" key="3">
    <source>
        <dbReference type="Proteomes" id="UP000613208"/>
    </source>
</evidence>
<protein>
    <submittedName>
        <fullName evidence="2">Glucokinase</fullName>
    </submittedName>
</protein>
<reference evidence="2" key="1">
    <citation type="submission" date="2020-06" db="EMBL/GenBank/DDBJ databases">
        <title>Characterization of fructooligosaccharide metabolism and fructooligosaccharide-degrading enzymes in human commensal butyrate producers.</title>
        <authorList>
            <person name="Tanno H."/>
            <person name="Fujii T."/>
            <person name="Hirano K."/>
            <person name="Maeno S."/>
            <person name="Tonozuka T."/>
            <person name="Sakamoto M."/>
            <person name="Ohkuma M."/>
            <person name="Tochio T."/>
            <person name="Endo A."/>
        </authorList>
    </citation>
    <scope>NUCLEOTIDE SEQUENCE</scope>
    <source>
        <strain evidence="2">JCM 17466</strain>
    </source>
</reference>
<dbReference type="InterPro" id="IPR043129">
    <property type="entry name" value="ATPase_NBD"/>
</dbReference>
<dbReference type="RefSeq" id="WP_201311841.1">
    <property type="nucleotide sequence ID" value="NZ_BLYI01000059.1"/>
</dbReference>
<dbReference type="PANTHER" id="PTHR18964:SF149">
    <property type="entry name" value="BIFUNCTIONAL UDP-N-ACETYLGLUCOSAMINE 2-EPIMERASE_N-ACETYLMANNOSAMINE KINASE"/>
    <property type="match status" value="1"/>
</dbReference>
<gene>
    <name evidence="2" type="primary">glcK_1</name>
    <name evidence="2" type="ORF">ANBU17_25180</name>
</gene>
<name>A0A916QBN5_9FIRM</name>
<comment type="similarity">
    <text evidence="1">Belongs to the ROK (NagC/XylR) family.</text>
</comment>
<dbReference type="PANTHER" id="PTHR18964">
    <property type="entry name" value="ROK (REPRESSOR, ORF, KINASE) FAMILY"/>
    <property type="match status" value="1"/>
</dbReference>
<dbReference type="Proteomes" id="UP000613208">
    <property type="component" value="Unassembled WGS sequence"/>
</dbReference>